<evidence type="ECO:0000256" key="1">
    <source>
        <dbReference type="SAM" id="Phobius"/>
    </source>
</evidence>
<feature type="transmembrane region" description="Helical" evidence="1">
    <location>
        <begin position="46"/>
        <end position="65"/>
    </location>
</feature>
<feature type="transmembrane region" description="Helical" evidence="1">
    <location>
        <begin position="12"/>
        <end position="34"/>
    </location>
</feature>
<evidence type="ECO:0000313" key="3">
    <source>
        <dbReference type="Proteomes" id="UP001549313"/>
    </source>
</evidence>
<keyword evidence="1" id="KW-0472">Membrane</keyword>
<dbReference type="Proteomes" id="UP001549313">
    <property type="component" value="Unassembled WGS sequence"/>
</dbReference>
<keyword evidence="1" id="KW-1133">Transmembrane helix</keyword>
<proteinExistence type="predicted"/>
<dbReference type="EMBL" id="JBEPTF010000002">
    <property type="protein sequence ID" value="MET4683654.1"/>
    <property type="molecule type" value="Genomic_DNA"/>
</dbReference>
<protein>
    <submittedName>
        <fullName evidence="2">Amino acid transporter</fullName>
    </submittedName>
</protein>
<feature type="transmembrane region" description="Helical" evidence="1">
    <location>
        <begin position="77"/>
        <end position="97"/>
    </location>
</feature>
<keyword evidence="3" id="KW-1185">Reference proteome</keyword>
<reference evidence="2 3" key="1">
    <citation type="submission" date="2024-06" db="EMBL/GenBank/DDBJ databases">
        <title>Sorghum-associated microbial communities from plants grown in Nebraska, USA.</title>
        <authorList>
            <person name="Schachtman D."/>
        </authorList>
    </citation>
    <scope>NUCLEOTIDE SEQUENCE [LARGE SCALE GENOMIC DNA]</scope>
    <source>
        <strain evidence="2 3">2814</strain>
    </source>
</reference>
<keyword evidence="1" id="KW-0812">Transmembrane</keyword>
<accession>A0ABV2RAQ3</accession>
<gene>
    <name evidence="2" type="ORF">ABIE19_001584</name>
</gene>
<organism evidence="2 3">
    <name type="scientific">Brevundimonas faecalis</name>
    <dbReference type="NCBI Taxonomy" id="947378"/>
    <lineage>
        <taxon>Bacteria</taxon>
        <taxon>Pseudomonadati</taxon>
        <taxon>Pseudomonadota</taxon>
        <taxon>Alphaproteobacteria</taxon>
        <taxon>Caulobacterales</taxon>
        <taxon>Caulobacteraceae</taxon>
        <taxon>Brevundimonas</taxon>
    </lineage>
</organism>
<comment type="caution">
    <text evidence="2">The sequence shown here is derived from an EMBL/GenBank/DDBJ whole genome shotgun (WGS) entry which is preliminary data.</text>
</comment>
<dbReference type="RefSeq" id="WP_354088612.1">
    <property type="nucleotide sequence ID" value="NZ_JBEPTF010000002.1"/>
</dbReference>
<name>A0ABV2RAQ3_9CAUL</name>
<sequence>MIVQVKPKELLLAVAVIGIVLSGLLSFVMLTPLGWGMSWQGLAPSWGAKLFFFAPLIALIVACLAKLLPRPSPSQEIALLTAPIYQAIYLAFSYVVLKPGA</sequence>
<evidence type="ECO:0000313" key="2">
    <source>
        <dbReference type="EMBL" id="MET4683654.1"/>
    </source>
</evidence>